<dbReference type="RefSeq" id="WP_145092892.1">
    <property type="nucleotide sequence ID" value="NZ_CP036274.1"/>
</dbReference>
<dbReference type="GO" id="GO:0030234">
    <property type="term" value="F:enzyme regulator activity"/>
    <property type="evidence" value="ECO:0007669"/>
    <property type="project" value="InterPro"/>
</dbReference>
<dbReference type="OrthoDB" id="330665at2"/>
<dbReference type="InterPro" id="IPR015867">
    <property type="entry name" value="N-reg_PII/ATP_PRibTrfase_C"/>
</dbReference>
<evidence type="ECO:0000313" key="1">
    <source>
        <dbReference type="EMBL" id="QDU29285.1"/>
    </source>
</evidence>
<dbReference type="EMBL" id="CP036274">
    <property type="protein sequence ID" value="QDU29285.1"/>
    <property type="molecule type" value="Genomic_DNA"/>
</dbReference>
<dbReference type="GO" id="GO:0006808">
    <property type="term" value="P:regulation of nitrogen utilization"/>
    <property type="evidence" value="ECO:0007669"/>
    <property type="project" value="InterPro"/>
</dbReference>
<dbReference type="Proteomes" id="UP000315017">
    <property type="component" value="Chromosome"/>
</dbReference>
<dbReference type="KEGG" id="aagg:ETAA8_43920"/>
<protein>
    <submittedName>
        <fullName evidence="1">Membrane-associated protein</fullName>
    </submittedName>
</protein>
<evidence type="ECO:0000313" key="2">
    <source>
        <dbReference type="Proteomes" id="UP000315017"/>
    </source>
</evidence>
<gene>
    <name evidence="1" type="ORF">ETAA8_43920</name>
</gene>
<dbReference type="SUPFAM" id="SSF54913">
    <property type="entry name" value="GlnB-like"/>
    <property type="match status" value="1"/>
</dbReference>
<sequence length="100" mass="11084">METHALPLLTIIGEAVLRERLIEEITRAGAKGYTISAAEGEGPRHIRSGDMPGENIRIETITTPQIADDLLSRLAADYFPHYAIIAFVSQVRIIRGDHYV</sequence>
<dbReference type="AlphaFoldDB" id="A0A517YGD0"/>
<dbReference type="Pfam" id="PF00543">
    <property type="entry name" value="P-II"/>
    <property type="match status" value="1"/>
</dbReference>
<name>A0A517YGD0_9BACT</name>
<organism evidence="1 2">
    <name type="scientific">Anatilimnocola aggregata</name>
    <dbReference type="NCBI Taxonomy" id="2528021"/>
    <lineage>
        <taxon>Bacteria</taxon>
        <taxon>Pseudomonadati</taxon>
        <taxon>Planctomycetota</taxon>
        <taxon>Planctomycetia</taxon>
        <taxon>Pirellulales</taxon>
        <taxon>Pirellulaceae</taxon>
        <taxon>Anatilimnocola</taxon>
    </lineage>
</organism>
<accession>A0A517YGD0</accession>
<proteinExistence type="predicted"/>
<reference evidence="1 2" key="1">
    <citation type="submission" date="2019-02" db="EMBL/GenBank/DDBJ databases">
        <title>Deep-cultivation of Planctomycetes and their phenomic and genomic characterization uncovers novel biology.</title>
        <authorList>
            <person name="Wiegand S."/>
            <person name="Jogler M."/>
            <person name="Boedeker C."/>
            <person name="Pinto D."/>
            <person name="Vollmers J."/>
            <person name="Rivas-Marin E."/>
            <person name="Kohn T."/>
            <person name="Peeters S.H."/>
            <person name="Heuer A."/>
            <person name="Rast P."/>
            <person name="Oberbeckmann S."/>
            <person name="Bunk B."/>
            <person name="Jeske O."/>
            <person name="Meyerdierks A."/>
            <person name="Storesund J.E."/>
            <person name="Kallscheuer N."/>
            <person name="Luecker S."/>
            <person name="Lage O.M."/>
            <person name="Pohl T."/>
            <person name="Merkel B.J."/>
            <person name="Hornburger P."/>
            <person name="Mueller R.-W."/>
            <person name="Bruemmer F."/>
            <person name="Labrenz M."/>
            <person name="Spormann A.M."/>
            <person name="Op den Camp H."/>
            <person name="Overmann J."/>
            <person name="Amann R."/>
            <person name="Jetten M.S.M."/>
            <person name="Mascher T."/>
            <person name="Medema M.H."/>
            <person name="Devos D.P."/>
            <person name="Kaster A.-K."/>
            <person name="Ovreas L."/>
            <person name="Rohde M."/>
            <person name="Galperin M.Y."/>
            <person name="Jogler C."/>
        </authorList>
    </citation>
    <scope>NUCLEOTIDE SEQUENCE [LARGE SCALE GENOMIC DNA]</scope>
    <source>
        <strain evidence="1 2">ETA_A8</strain>
    </source>
</reference>
<dbReference type="Gene3D" id="3.30.70.120">
    <property type="match status" value="1"/>
</dbReference>
<dbReference type="InterPro" id="IPR002187">
    <property type="entry name" value="N-reg_PII"/>
</dbReference>
<dbReference type="InterPro" id="IPR011322">
    <property type="entry name" value="N-reg_PII-like_a/b"/>
</dbReference>
<keyword evidence="2" id="KW-1185">Reference proteome</keyword>